<dbReference type="PANTHER" id="PTHR30061:SF50">
    <property type="entry name" value="MALTOSE_MALTODEXTRIN-BINDING PERIPLASMIC PROTEIN"/>
    <property type="match status" value="1"/>
</dbReference>
<reference evidence="5" key="1">
    <citation type="journal article" date="2021" name="PeerJ">
        <title>Extensive microbial diversity within the chicken gut microbiome revealed by metagenomics and culture.</title>
        <authorList>
            <person name="Gilroy R."/>
            <person name="Ravi A."/>
            <person name="Getino M."/>
            <person name="Pursley I."/>
            <person name="Horton D.L."/>
            <person name="Alikhan N.F."/>
            <person name="Baker D."/>
            <person name="Gharbi K."/>
            <person name="Hall N."/>
            <person name="Watson M."/>
            <person name="Adriaenssens E.M."/>
            <person name="Foster-Nyarko E."/>
            <person name="Jarju S."/>
            <person name="Secka A."/>
            <person name="Antonio M."/>
            <person name="Oren A."/>
            <person name="Chaudhuri R.R."/>
            <person name="La Ragione R."/>
            <person name="Hildebrand F."/>
            <person name="Pallen M.J."/>
        </authorList>
    </citation>
    <scope>NUCLEOTIDE SEQUENCE</scope>
    <source>
        <strain evidence="5">811</strain>
    </source>
</reference>
<name>A0A9D2AFV0_9FIRM</name>
<evidence type="ECO:0000256" key="2">
    <source>
        <dbReference type="ARBA" id="ARBA00022448"/>
    </source>
</evidence>
<keyword evidence="2" id="KW-0813">Transport</keyword>
<evidence type="ECO:0000313" key="5">
    <source>
        <dbReference type="EMBL" id="HIX07976.1"/>
    </source>
</evidence>
<dbReference type="GO" id="GO:0055052">
    <property type="term" value="C:ATP-binding cassette (ABC) transporter complex, substrate-binding subunit-containing"/>
    <property type="evidence" value="ECO:0007669"/>
    <property type="project" value="TreeGrafter"/>
</dbReference>
<dbReference type="InterPro" id="IPR006059">
    <property type="entry name" value="SBP"/>
</dbReference>
<comment type="caution">
    <text evidence="5">The sequence shown here is derived from an EMBL/GenBank/DDBJ whole genome shotgun (WGS) entry which is preliminary data.</text>
</comment>
<reference evidence="5" key="2">
    <citation type="submission" date="2021-04" db="EMBL/GenBank/DDBJ databases">
        <authorList>
            <person name="Gilroy R."/>
        </authorList>
    </citation>
    <scope>NUCLEOTIDE SEQUENCE</scope>
    <source>
        <strain evidence="5">811</strain>
    </source>
</reference>
<dbReference type="EMBL" id="DXFX01000073">
    <property type="protein sequence ID" value="HIX07976.1"/>
    <property type="molecule type" value="Genomic_DNA"/>
</dbReference>
<organism evidence="5 6">
    <name type="scientific">Candidatus Borkfalkia faecipullorum</name>
    <dbReference type="NCBI Taxonomy" id="2838510"/>
    <lineage>
        <taxon>Bacteria</taxon>
        <taxon>Bacillati</taxon>
        <taxon>Bacillota</taxon>
        <taxon>Clostridia</taxon>
        <taxon>Christensenellales</taxon>
        <taxon>Christensenellaceae</taxon>
        <taxon>Candidatus Borkfalkia</taxon>
    </lineage>
</organism>
<feature type="chain" id="PRO_5038996781" evidence="4">
    <location>
        <begin position="23"/>
        <end position="423"/>
    </location>
</feature>
<dbReference type="Pfam" id="PF13416">
    <property type="entry name" value="SBP_bac_8"/>
    <property type="match status" value="1"/>
</dbReference>
<dbReference type="PANTHER" id="PTHR30061">
    <property type="entry name" value="MALTOSE-BINDING PERIPLASMIC PROTEIN"/>
    <property type="match status" value="1"/>
</dbReference>
<evidence type="ECO:0000256" key="4">
    <source>
        <dbReference type="SAM" id="SignalP"/>
    </source>
</evidence>
<feature type="signal peptide" evidence="4">
    <location>
        <begin position="1"/>
        <end position="22"/>
    </location>
</feature>
<dbReference type="GO" id="GO:0042956">
    <property type="term" value="P:maltodextrin transmembrane transport"/>
    <property type="evidence" value="ECO:0007669"/>
    <property type="project" value="TreeGrafter"/>
</dbReference>
<proteinExistence type="inferred from homology"/>
<comment type="similarity">
    <text evidence="1">Belongs to the bacterial solute-binding protein 1 family.</text>
</comment>
<evidence type="ECO:0000256" key="3">
    <source>
        <dbReference type="ARBA" id="ARBA00022729"/>
    </source>
</evidence>
<dbReference type="GO" id="GO:1901982">
    <property type="term" value="F:maltose binding"/>
    <property type="evidence" value="ECO:0007669"/>
    <property type="project" value="TreeGrafter"/>
</dbReference>
<evidence type="ECO:0000313" key="6">
    <source>
        <dbReference type="Proteomes" id="UP000824204"/>
    </source>
</evidence>
<dbReference type="Gene3D" id="3.40.190.10">
    <property type="entry name" value="Periplasmic binding protein-like II"/>
    <property type="match status" value="2"/>
</dbReference>
<dbReference type="SUPFAM" id="SSF53850">
    <property type="entry name" value="Periplasmic binding protein-like II"/>
    <property type="match status" value="1"/>
</dbReference>
<dbReference type="AlphaFoldDB" id="A0A9D2AFV0"/>
<dbReference type="GO" id="GO:0015768">
    <property type="term" value="P:maltose transport"/>
    <property type="evidence" value="ECO:0007669"/>
    <property type="project" value="TreeGrafter"/>
</dbReference>
<evidence type="ECO:0000256" key="1">
    <source>
        <dbReference type="ARBA" id="ARBA00008520"/>
    </source>
</evidence>
<dbReference type="Proteomes" id="UP000824204">
    <property type="component" value="Unassembled WGS sequence"/>
</dbReference>
<protein>
    <submittedName>
        <fullName evidence="5">Extracellular solute-binding protein</fullName>
    </submittedName>
</protein>
<accession>A0A9D2AFV0</accession>
<sequence>MKRLCKTILCLALALCLCSGFAACGGGAGEEVVIWCGETEKTLVETLVSDFKAANPDVEETIRVEIQDSWNAQSVVAKDPDAAADVILVPNDHIGIMAQSGLLAEIRDGTSATFASDIANNNHPSTVSQAKYDGKTYGFPLTMDTYILYYDRTIFPDNTEAQRELLTSVDAMLALEMANIPGTKEKATAFGFNIGDGFYLNMGFFAMGCTLYGEDGTQAGVCDWNNESGLKFMRYACENFRQSGKKFKSDDAKNLATQVLDHRMGACISGGWEMQDTFKDAEHIGYTVLPSITVDGEQKRLVSFSNSKMYVVNNKSEHKATASRLAAYVTGETSQLKFAEERGYYPSNKNAQENSIVAEDPFFKVIKAQLDLSVPVPVIPEISRYWEPAKALGSSIYNGSLAGDEASIQAALDNFVASLKSSI</sequence>
<gene>
    <name evidence="5" type="ORF">H9741_05870</name>
</gene>
<dbReference type="PROSITE" id="PS51257">
    <property type="entry name" value="PROKAR_LIPOPROTEIN"/>
    <property type="match status" value="1"/>
</dbReference>
<keyword evidence="3 4" id="KW-0732">Signal</keyword>